<accession>A0AAN6FLT1</accession>
<comment type="catalytic activity">
    <reaction evidence="14">
        <text>N(6)-methyl-L-lysyl(4)-[histone H3] + S-adenosyl-L-methionine = N(6),N(6)-dimethyl-L-lysyl(4)-[histone H3] + S-adenosyl-L-homocysteine + H(+)</text>
        <dbReference type="Rhea" id="RHEA:60268"/>
        <dbReference type="Rhea" id="RHEA-COMP:15540"/>
        <dbReference type="Rhea" id="RHEA-COMP:15543"/>
        <dbReference type="ChEBI" id="CHEBI:15378"/>
        <dbReference type="ChEBI" id="CHEBI:57856"/>
        <dbReference type="ChEBI" id="CHEBI:59789"/>
        <dbReference type="ChEBI" id="CHEBI:61929"/>
        <dbReference type="ChEBI" id="CHEBI:61976"/>
    </reaction>
</comment>
<feature type="compositionally biased region" description="Basic and acidic residues" evidence="18">
    <location>
        <begin position="61"/>
        <end position="70"/>
    </location>
</feature>
<evidence type="ECO:0000256" key="17">
    <source>
        <dbReference type="SAM" id="Coils"/>
    </source>
</evidence>
<dbReference type="Proteomes" id="UP001168146">
    <property type="component" value="Unassembled WGS sequence"/>
</dbReference>
<feature type="region of interest" description="Disordered" evidence="18">
    <location>
        <begin position="377"/>
        <end position="446"/>
    </location>
</feature>
<feature type="compositionally biased region" description="Pro residues" evidence="18">
    <location>
        <begin position="424"/>
        <end position="437"/>
    </location>
</feature>
<evidence type="ECO:0000259" key="20">
    <source>
        <dbReference type="PROSITE" id="PS50868"/>
    </source>
</evidence>
<feature type="region of interest" description="Disordered" evidence="18">
    <location>
        <begin position="1"/>
        <end position="184"/>
    </location>
</feature>
<evidence type="ECO:0000256" key="4">
    <source>
        <dbReference type="ARBA" id="ARBA00015839"/>
    </source>
</evidence>
<evidence type="ECO:0000256" key="12">
    <source>
        <dbReference type="ARBA" id="ARBA00044515"/>
    </source>
</evidence>
<evidence type="ECO:0000256" key="11">
    <source>
        <dbReference type="ARBA" id="ARBA00044492"/>
    </source>
</evidence>
<dbReference type="GO" id="GO:0003676">
    <property type="term" value="F:nucleic acid binding"/>
    <property type="evidence" value="ECO:0007669"/>
    <property type="project" value="InterPro"/>
</dbReference>
<evidence type="ECO:0000256" key="7">
    <source>
        <dbReference type="ARBA" id="ARBA00022679"/>
    </source>
</evidence>
<keyword evidence="10 16" id="KW-0539">Nucleus</keyword>
<evidence type="ECO:0000256" key="5">
    <source>
        <dbReference type="ARBA" id="ARBA00022454"/>
    </source>
</evidence>
<comment type="catalytic activity">
    <reaction evidence="15">
        <text>N(6),N(6)-dimethyl-L-lysyl(4)-[histone H3] + S-adenosyl-L-methionine = N(6),N(6),N(6)-trimethyl-L-lysyl(4)-[histone H3] + S-adenosyl-L-homocysteine + H(+)</text>
        <dbReference type="Rhea" id="RHEA:60272"/>
        <dbReference type="Rhea" id="RHEA-COMP:15537"/>
        <dbReference type="Rhea" id="RHEA-COMP:15540"/>
        <dbReference type="ChEBI" id="CHEBI:15378"/>
        <dbReference type="ChEBI" id="CHEBI:57856"/>
        <dbReference type="ChEBI" id="CHEBI:59789"/>
        <dbReference type="ChEBI" id="CHEBI:61961"/>
        <dbReference type="ChEBI" id="CHEBI:61976"/>
    </reaction>
</comment>
<evidence type="ECO:0000256" key="3">
    <source>
        <dbReference type="ARBA" id="ARBA00012182"/>
    </source>
</evidence>
<dbReference type="Pfam" id="PF11764">
    <property type="entry name" value="N-SET"/>
    <property type="match status" value="1"/>
</dbReference>
<dbReference type="InterPro" id="IPR035979">
    <property type="entry name" value="RBD_domain_sf"/>
</dbReference>
<dbReference type="PANTHER" id="PTHR45814">
    <property type="entry name" value="HISTONE-LYSINE N-METHYLTRANSFERASE SETD1"/>
    <property type="match status" value="1"/>
</dbReference>
<dbReference type="PROSITE" id="PS50868">
    <property type="entry name" value="POST_SET"/>
    <property type="match status" value="1"/>
</dbReference>
<dbReference type="InterPro" id="IPR001214">
    <property type="entry name" value="SET_dom"/>
</dbReference>
<evidence type="ECO:0000259" key="19">
    <source>
        <dbReference type="PROSITE" id="PS50280"/>
    </source>
</evidence>
<dbReference type="PIRSF" id="PIRSF037104">
    <property type="entry name" value="Histone_H3-K4_mtfrase_Set1_fun"/>
    <property type="match status" value="1"/>
</dbReference>
<comment type="subcellular location">
    <subcellularLocation>
        <location evidence="2">Chromosome</location>
    </subcellularLocation>
    <subcellularLocation>
        <location evidence="1 16">Nucleus</location>
    </subcellularLocation>
</comment>
<comment type="function">
    <text evidence="11">Catalytic component of the COMPASS (Set1C) complex that specifically mono-, di- and trimethylates histone H3 to form H3K4me1/2/3. Binds RNAs which might negatively affect its histone methyltransferase activity. COMPASS recognizes ubiquitinated H2B on one face of the nucleosome which stimulates the methylation of H3 on the opposing face.</text>
</comment>
<dbReference type="SMART" id="SM00317">
    <property type="entry name" value="SET"/>
    <property type="match status" value="1"/>
</dbReference>
<evidence type="ECO:0000256" key="14">
    <source>
        <dbReference type="ARBA" id="ARBA00047583"/>
    </source>
</evidence>
<dbReference type="InterPro" id="IPR017111">
    <property type="entry name" value="Set1_fungi"/>
</dbReference>
<dbReference type="GO" id="GO:0140999">
    <property type="term" value="F:histone H3K4 trimethyltransferase activity"/>
    <property type="evidence" value="ECO:0007669"/>
    <property type="project" value="UniProtKB-EC"/>
</dbReference>
<evidence type="ECO:0000313" key="21">
    <source>
        <dbReference type="EMBL" id="KAK0320726.1"/>
    </source>
</evidence>
<dbReference type="Pfam" id="PF11767">
    <property type="entry name" value="SET_assoc"/>
    <property type="match status" value="1"/>
</dbReference>
<proteinExistence type="predicted"/>
<keyword evidence="8 16" id="KW-0949">S-adenosyl-L-methionine</keyword>
<dbReference type="EC" id="2.1.1.354" evidence="3 16"/>
<sequence>MSHTDGGGVEILRRSASPGTLKRKRDGRASPTTTLSKSAKLAASTTAFTASKLSTSTSADPRNKHYRSPDSDETPQSDSGDTLRGIGSASSHASTASSVFSSNSHAFAQNRKASLANGLTPMTSLSDSSPPKPSSPPPSKGAADMAATHGALATPREPASDPILDPPAAPKERPQMLPQRGKAKGYRVVWDPELDGKLSKEERKRAALRKREFGTETYEPDPPPDPRLALPGYMSGQCRTKDRLSKAIWRPAPYNLPPYKIDRHSVGPGEAQQVVVLGFDPFLPESTLKLNFSTFGSVASVQHKTDPETGSFLGIALVKYRDGYRDGLDLSAVESAKRAEAEFSGSRIGLHTVKVEVDREGRRFRKYVEHALRKAREERAKERRESIAPPPPAPEVPVKATVDSPAPPLNAPKGPSGKSSAPAVKPPEGPRGVPPSTPRTGSSSLIEEEPILGKIKRKPYIHIPHASVPVLGTTIPHLKKRLKAYDWREVRLDKTGYYVTFEDSKRGEDESERCYNECNMAALFTYKMGMECQKYGNPDYERSPSPERMMAVKQKREVFERLKREDEEDMEIEKKNRAANLDPVHGALEKLRVELRDRIMGDIKTRVAIPIFHDSLDPAKHASRRRKLGLPDPSDRENKGTALVFNKAGDTPPHTKGRYGQSLSHSRPLRPHDPHNQRGRRGERERERAPANAFVDERRRRPAPRPSQHARGLHFKLQQMYDDEEDSDDERRTSLTRDTEDQESRPLSRTSRNSTPFDTDSVADTPNRKRRKVAEWDEDEKEVFEGLHKQLLGHLLNKEPEDLATRELEQVVNTLPRSSKYSMRARTELYIRQRSKADDDLFQIKSEQRNKLIAEFIDDVELAGKERASTPSVDLDVKSAKEKAKKKRKTKKQILEEQEALKAEAMQAKAASRVVALETVDKIEEKELELEAVEELVQTDVAWAFTHDKPRRTVEDDKDLILDIDGWQDIIKDDEDLAMAKKALTDEPAYNVGDAKLWAWKQKAIKALNSGTQGPVQSETGIEGHYVPNPTGSARTEGVKKILNEEKSKYLPHRIKVQRAREERQAQAAANPGAVVEAVKITAAEKMASTATSRSNRVNNRRLVNDINLQKQTLASDADVAIRFNQLKKLRKLVKFDRSAIHGWGLYAEENIGQNEMIIEYVGEKVRQKVADMREIRYEKQGVGSSYLFRMLDDEIVDATKKGGIARFINHSCSPNCTAKIIKVEGTPRIVIYALKDIGKSKLQHLDARFFTLDTDFCCADEELTYDYKFEREYGSTDRIPCLCGSANCKGFLN</sequence>
<feature type="compositionally biased region" description="Polar residues" evidence="18">
    <location>
        <begin position="747"/>
        <end position="764"/>
    </location>
</feature>
<dbReference type="GO" id="GO:0032259">
    <property type="term" value="P:methylation"/>
    <property type="evidence" value="ECO:0007669"/>
    <property type="project" value="UniProtKB-KW"/>
</dbReference>
<evidence type="ECO:0000256" key="16">
    <source>
        <dbReference type="PIRNR" id="PIRNR037104"/>
    </source>
</evidence>
<comment type="subunit">
    <text evidence="16">Component of the COMPASS (Set1C) complex.</text>
</comment>
<keyword evidence="7 16" id="KW-0808">Transferase</keyword>
<dbReference type="Gene3D" id="3.30.70.330">
    <property type="match status" value="1"/>
</dbReference>
<dbReference type="InterPro" id="IPR044570">
    <property type="entry name" value="Set1-like"/>
</dbReference>
<dbReference type="SUPFAM" id="SSF82199">
    <property type="entry name" value="SET domain"/>
    <property type="match status" value="1"/>
</dbReference>
<dbReference type="PROSITE" id="PS50280">
    <property type="entry name" value="SET"/>
    <property type="match status" value="1"/>
</dbReference>
<dbReference type="SUPFAM" id="SSF54928">
    <property type="entry name" value="RNA-binding domain, RBD"/>
    <property type="match status" value="1"/>
</dbReference>
<feature type="compositionally biased region" description="Polar residues" evidence="18">
    <location>
        <begin position="1011"/>
        <end position="1020"/>
    </location>
</feature>
<feature type="region of interest" description="Disordered" evidence="18">
    <location>
        <begin position="620"/>
        <end position="777"/>
    </location>
</feature>
<evidence type="ECO:0000256" key="13">
    <source>
        <dbReference type="ARBA" id="ARBA00047571"/>
    </source>
</evidence>
<name>A0AAN6FLT1_9PEZI</name>
<comment type="catalytic activity">
    <reaction evidence="13 16">
        <text>L-lysyl(4)-[histone H3] + 3 S-adenosyl-L-methionine = N(6),N(6),N(6)-trimethyl-L-lysyl(4)-[histone H3] + 3 S-adenosyl-L-homocysteine + 3 H(+)</text>
        <dbReference type="Rhea" id="RHEA:60260"/>
        <dbReference type="Rhea" id="RHEA-COMP:15537"/>
        <dbReference type="Rhea" id="RHEA-COMP:15547"/>
        <dbReference type="ChEBI" id="CHEBI:15378"/>
        <dbReference type="ChEBI" id="CHEBI:29969"/>
        <dbReference type="ChEBI" id="CHEBI:57856"/>
        <dbReference type="ChEBI" id="CHEBI:59789"/>
        <dbReference type="ChEBI" id="CHEBI:61961"/>
        <dbReference type="EC" id="2.1.1.354"/>
    </reaction>
</comment>
<dbReference type="Pfam" id="PF00856">
    <property type="entry name" value="SET"/>
    <property type="match status" value="1"/>
</dbReference>
<dbReference type="PROSITE" id="PS51572">
    <property type="entry name" value="SAM_MT43_1"/>
    <property type="match status" value="1"/>
</dbReference>
<evidence type="ECO:0000256" key="6">
    <source>
        <dbReference type="ARBA" id="ARBA00022603"/>
    </source>
</evidence>
<feature type="compositionally biased region" description="Pro residues" evidence="18">
    <location>
        <begin position="130"/>
        <end position="139"/>
    </location>
</feature>
<dbReference type="InterPro" id="IPR003616">
    <property type="entry name" value="Post-SET_dom"/>
</dbReference>
<protein>
    <recommendedName>
        <fullName evidence="4 16">Histone-lysine N-methyltransferase, H3 lysine-4 specific</fullName>
        <ecNumber evidence="3 16">2.1.1.354</ecNumber>
    </recommendedName>
</protein>
<keyword evidence="9 16" id="KW-0156">Chromatin regulator</keyword>
<organism evidence="21 22">
    <name type="scientific">Friedmanniomyces endolithicus</name>
    <dbReference type="NCBI Taxonomy" id="329885"/>
    <lineage>
        <taxon>Eukaryota</taxon>
        <taxon>Fungi</taxon>
        <taxon>Dikarya</taxon>
        <taxon>Ascomycota</taxon>
        <taxon>Pezizomycotina</taxon>
        <taxon>Dothideomycetes</taxon>
        <taxon>Dothideomycetidae</taxon>
        <taxon>Mycosphaerellales</taxon>
        <taxon>Teratosphaeriaceae</taxon>
        <taxon>Friedmanniomyces</taxon>
    </lineage>
</organism>
<comment type="caution">
    <text evidence="21">The sequence shown here is derived from an EMBL/GenBank/DDBJ whole genome shotgun (WGS) entry which is preliminary data.</text>
</comment>
<evidence type="ECO:0000313" key="22">
    <source>
        <dbReference type="Proteomes" id="UP001168146"/>
    </source>
</evidence>
<keyword evidence="5 16" id="KW-0158">Chromosome</keyword>
<reference evidence="21" key="1">
    <citation type="submission" date="2021-12" db="EMBL/GenBank/DDBJ databases">
        <title>Black yeast isolated from Biological Soil Crust.</title>
        <authorList>
            <person name="Kurbessoian T."/>
        </authorList>
    </citation>
    <scope>NUCLEOTIDE SEQUENCE</scope>
    <source>
        <strain evidence="21">CCFEE 5208</strain>
    </source>
</reference>
<dbReference type="InterPro" id="IPR024657">
    <property type="entry name" value="COMPASS_Set1_N-SET"/>
</dbReference>
<dbReference type="PANTHER" id="PTHR45814:SF2">
    <property type="entry name" value="HISTONE-LYSINE N-METHYLTRANSFERASE SETD1"/>
    <property type="match status" value="1"/>
</dbReference>
<evidence type="ECO:0000256" key="8">
    <source>
        <dbReference type="ARBA" id="ARBA00022691"/>
    </source>
</evidence>
<dbReference type="GO" id="GO:0048188">
    <property type="term" value="C:Set1C/COMPASS complex"/>
    <property type="evidence" value="ECO:0007669"/>
    <property type="project" value="InterPro"/>
</dbReference>
<dbReference type="InterPro" id="IPR024636">
    <property type="entry name" value="SET_assoc"/>
</dbReference>
<dbReference type="Gene3D" id="2.170.270.10">
    <property type="entry name" value="SET domain"/>
    <property type="match status" value="1"/>
</dbReference>
<comment type="subunit">
    <text evidence="12">Component of the Set1C/COMPASS complex.</text>
</comment>
<evidence type="ECO:0000256" key="10">
    <source>
        <dbReference type="ARBA" id="ARBA00023242"/>
    </source>
</evidence>
<evidence type="ECO:0000256" key="18">
    <source>
        <dbReference type="SAM" id="MobiDB-lite"/>
    </source>
</evidence>
<dbReference type="SMART" id="SM01291">
    <property type="entry name" value="N-SET"/>
    <property type="match status" value="1"/>
</dbReference>
<keyword evidence="17" id="KW-0175">Coiled coil</keyword>
<dbReference type="EMBL" id="JASUXU010000024">
    <property type="protein sequence ID" value="KAK0320726.1"/>
    <property type="molecule type" value="Genomic_DNA"/>
</dbReference>
<dbReference type="InterPro" id="IPR012677">
    <property type="entry name" value="Nucleotide-bd_a/b_plait_sf"/>
</dbReference>
<feature type="compositionally biased region" description="Low complexity" evidence="18">
    <location>
        <begin position="32"/>
        <end position="59"/>
    </location>
</feature>
<feature type="region of interest" description="Disordered" evidence="18">
    <location>
        <begin position="1011"/>
        <end position="1036"/>
    </location>
</feature>
<feature type="domain" description="Post-SET" evidence="20">
    <location>
        <begin position="1278"/>
        <end position="1294"/>
    </location>
</feature>
<dbReference type="GO" id="GO:0005694">
    <property type="term" value="C:chromosome"/>
    <property type="evidence" value="ECO:0007669"/>
    <property type="project" value="UniProtKB-SubCell"/>
</dbReference>
<evidence type="ECO:0000256" key="15">
    <source>
        <dbReference type="ARBA" id="ARBA00049129"/>
    </source>
</evidence>
<feature type="compositionally biased region" description="Basic and acidic residues" evidence="18">
    <location>
        <begin position="729"/>
        <end position="746"/>
    </location>
</feature>
<feature type="region of interest" description="Disordered" evidence="18">
    <location>
        <begin position="201"/>
        <end position="227"/>
    </location>
</feature>
<comment type="function">
    <text evidence="16">Catalytic component of the COMPASS (Set1C) complex that specifically mono-, di- and trimethylates histone H3 to form H3K4me1/2/3. COMPASS recognizes ubiquitinated H2B on one face of the nucleosome which stimulates the methylation of H3 on the opposing face.</text>
</comment>
<evidence type="ECO:0000256" key="1">
    <source>
        <dbReference type="ARBA" id="ARBA00004123"/>
    </source>
</evidence>
<feature type="compositionally biased region" description="Low complexity" evidence="18">
    <location>
        <begin position="88"/>
        <end position="108"/>
    </location>
</feature>
<dbReference type="InterPro" id="IPR046341">
    <property type="entry name" value="SET_dom_sf"/>
</dbReference>
<feature type="coiled-coil region" evidence="17">
    <location>
        <begin position="877"/>
        <end position="936"/>
    </location>
</feature>
<feature type="domain" description="SET" evidence="19">
    <location>
        <begin position="1132"/>
        <end position="1269"/>
    </location>
</feature>
<dbReference type="SMART" id="SM00508">
    <property type="entry name" value="PostSET"/>
    <property type="match status" value="1"/>
</dbReference>
<feature type="compositionally biased region" description="Basic and acidic residues" evidence="18">
    <location>
        <begin position="670"/>
        <end position="699"/>
    </location>
</feature>
<feature type="compositionally biased region" description="Basic and acidic residues" evidence="18">
    <location>
        <begin position="201"/>
        <end position="214"/>
    </location>
</feature>
<evidence type="ECO:0000256" key="2">
    <source>
        <dbReference type="ARBA" id="ARBA00004286"/>
    </source>
</evidence>
<keyword evidence="6 16" id="KW-0489">Methyltransferase</keyword>
<evidence type="ECO:0000256" key="9">
    <source>
        <dbReference type="ARBA" id="ARBA00022853"/>
    </source>
</evidence>
<gene>
    <name evidence="21" type="primary">SET1_1</name>
    <name evidence="21" type="ORF">LTR82_008439</name>
</gene>
<feature type="compositionally biased region" description="Basic and acidic residues" evidence="18">
    <location>
        <begin position="377"/>
        <end position="386"/>
    </location>
</feature>